<feature type="transmembrane region" description="Helical" evidence="1">
    <location>
        <begin position="60"/>
        <end position="84"/>
    </location>
</feature>
<evidence type="ECO:0000256" key="1">
    <source>
        <dbReference type="SAM" id="Phobius"/>
    </source>
</evidence>
<keyword evidence="1" id="KW-0812">Transmembrane</keyword>
<proteinExistence type="predicted"/>
<gene>
    <name evidence="2" type="ORF">EJA10_16740</name>
</gene>
<comment type="caution">
    <text evidence="2">The sequence shown here is derived from an EMBL/GenBank/DDBJ whole genome shotgun (WGS) entry which is preliminary data.</text>
</comment>
<protein>
    <submittedName>
        <fullName evidence="2">Uncharacterized protein</fullName>
    </submittedName>
</protein>
<dbReference type="AlphaFoldDB" id="A0A3R9EXN4"/>
<dbReference type="RefSeq" id="WP_125481172.1">
    <property type="nucleotide sequence ID" value="NZ_RSFW01000019.1"/>
</dbReference>
<name>A0A3R9EXN4_9BACI</name>
<organism evidence="2 3">
    <name type="scientific">Mesobacillus subterraneus</name>
    <dbReference type="NCBI Taxonomy" id="285983"/>
    <lineage>
        <taxon>Bacteria</taxon>
        <taxon>Bacillati</taxon>
        <taxon>Bacillota</taxon>
        <taxon>Bacilli</taxon>
        <taxon>Bacillales</taxon>
        <taxon>Bacillaceae</taxon>
        <taxon>Mesobacillus</taxon>
    </lineage>
</organism>
<dbReference type="EMBL" id="RSFW01000019">
    <property type="protein sequence ID" value="RSD25453.1"/>
    <property type="molecule type" value="Genomic_DNA"/>
</dbReference>
<sequence>MRDNFSKGFLIFFSASILINSIKVFWFSKDIELIAGDLLHLIPALALNELLDNLFFMKEFLLVPIGLTDGLVGGITGLIVGNVLSKANLKGFFLSSCYQCIHTVSVRFFTFYSSF</sequence>
<evidence type="ECO:0000313" key="3">
    <source>
        <dbReference type="Proteomes" id="UP000279911"/>
    </source>
</evidence>
<feature type="transmembrane region" description="Helical" evidence="1">
    <location>
        <begin position="9"/>
        <end position="28"/>
    </location>
</feature>
<keyword evidence="1" id="KW-1133">Transmembrane helix</keyword>
<accession>A0A3R9EXN4</accession>
<keyword evidence="1" id="KW-0472">Membrane</keyword>
<dbReference type="Proteomes" id="UP000279911">
    <property type="component" value="Unassembled WGS sequence"/>
</dbReference>
<reference evidence="3" key="1">
    <citation type="submission" date="2018-12" db="EMBL/GenBank/DDBJ databases">
        <title>Bacillus chawlae sp. nov., Bacillus glennii sp. nov., and Bacillus saganii sp. nov. Isolated from the Vehicle Assembly Building at Kennedy Space Center where the Viking Spacecraft were Assembled.</title>
        <authorList>
            <person name="Seuylemezian A."/>
            <person name="Vaishampayan P."/>
        </authorList>
    </citation>
    <scope>NUCLEOTIDE SEQUENCE [LARGE SCALE GENOMIC DNA]</scope>
    <source>
        <strain evidence="3">DSM 13966</strain>
    </source>
</reference>
<evidence type="ECO:0000313" key="2">
    <source>
        <dbReference type="EMBL" id="RSD25453.1"/>
    </source>
</evidence>